<accession>A0ABQ5A210</accession>
<dbReference type="EMBL" id="BQNB010011901">
    <property type="protein sequence ID" value="GJS96634.1"/>
    <property type="molecule type" value="Genomic_DNA"/>
</dbReference>
<proteinExistence type="predicted"/>
<gene>
    <name evidence="1" type="ORF">Tco_0803602</name>
</gene>
<reference evidence="1" key="1">
    <citation type="journal article" date="2022" name="Int. J. Mol. Sci.">
        <title>Draft Genome of Tanacetum Coccineum: Genomic Comparison of Closely Related Tanacetum-Family Plants.</title>
        <authorList>
            <person name="Yamashiro T."/>
            <person name="Shiraishi A."/>
            <person name="Nakayama K."/>
            <person name="Satake H."/>
        </authorList>
    </citation>
    <scope>NUCLEOTIDE SEQUENCE</scope>
</reference>
<comment type="caution">
    <text evidence="1">The sequence shown here is derived from an EMBL/GenBank/DDBJ whole genome shotgun (WGS) entry which is preliminary data.</text>
</comment>
<evidence type="ECO:0000313" key="1">
    <source>
        <dbReference type="EMBL" id="GJS96634.1"/>
    </source>
</evidence>
<protein>
    <submittedName>
        <fullName evidence="1">Uncharacterized protein</fullName>
    </submittedName>
</protein>
<evidence type="ECO:0000313" key="2">
    <source>
        <dbReference type="Proteomes" id="UP001151760"/>
    </source>
</evidence>
<reference evidence="1" key="2">
    <citation type="submission" date="2022-01" db="EMBL/GenBank/DDBJ databases">
        <authorList>
            <person name="Yamashiro T."/>
            <person name="Shiraishi A."/>
            <person name="Satake H."/>
            <person name="Nakayama K."/>
        </authorList>
    </citation>
    <scope>NUCLEOTIDE SEQUENCE</scope>
</reference>
<sequence>MINNSCFVCATTIFLLIYVPFYKQVLSFTIELMTVSSSNIPVFFYSLARVMPRYSPSVCLHAVTGWDQPPLQLMANVFCILLCHNLYVDFAELMWGKANYYCFLILSLFDPHTLRFRTISSVIIWTIIPEFHRRARDAYLNLQDDVKFFFYEEYLHFWKNLKTTVGMWIQLWMITDEMMLTENYKMLLQSRVKNRSKRNVGIGYEHLLAEEIEKLVEDTENVDDSSPHRLDDTLFHEKSEGKNVEESRIHISITNSYRGISSTLGIFGYRENSRNLMVYSSTPSSGSICTQSYLKQSFLYWIKAKPNDSKYKSFFHELQGRYGYLFAHLKKRFMPRTSSDQLADNLHDVMMEMLPLLVKEKVTEQVKKEVPAQVRDQVLVYLAEGLILERKTTKEKTERLISKAILQERGHMQAHISSQIQNAIDNAIPSLVDASVCSYMSGHILHVHPAQVQSSSIPEQQYQLLLAMKADPLFQQTRHSKLVGSPDEV</sequence>
<keyword evidence="2" id="KW-1185">Reference proteome</keyword>
<dbReference type="Proteomes" id="UP001151760">
    <property type="component" value="Unassembled WGS sequence"/>
</dbReference>
<organism evidence="1 2">
    <name type="scientific">Tanacetum coccineum</name>
    <dbReference type="NCBI Taxonomy" id="301880"/>
    <lineage>
        <taxon>Eukaryota</taxon>
        <taxon>Viridiplantae</taxon>
        <taxon>Streptophyta</taxon>
        <taxon>Embryophyta</taxon>
        <taxon>Tracheophyta</taxon>
        <taxon>Spermatophyta</taxon>
        <taxon>Magnoliopsida</taxon>
        <taxon>eudicotyledons</taxon>
        <taxon>Gunneridae</taxon>
        <taxon>Pentapetalae</taxon>
        <taxon>asterids</taxon>
        <taxon>campanulids</taxon>
        <taxon>Asterales</taxon>
        <taxon>Asteraceae</taxon>
        <taxon>Asteroideae</taxon>
        <taxon>Anthemideae</taxon>
        <taxon>Anthemidinae</taxon>
        <taxon>Tanacetum</taxon>
    </lineage>
</organism>
<name>A0ABQ5A210_9ASTR</name>